<dbReference type="Proteomes" id="UP001477443">
    <property type="component" value="Chromosome"/>
</dbReference>
<dbReference type="InterPro" id="IPR002678">
    <property type="entry name" value="DUF34/NIF3"/>
</dbReference>
<name>A0ABZ2RQM9_9BACT</name>
<dbReference type="EMBL" id="CP148067">
    <property type="protein sequence ID" value="WXL29338.1"/>
    <property type="molecule type" value="Genomic_DNA"/>
</dbReference>
<dbReference type="SUPFAM" id="SSF102705">
    <property type="entry name" value="NIF3 (NGG1p interacting factor 3)-like"/>
    <property type="match status" value="1"/>
</dbReference>
<evidence type="ECO:0000256" key="1">
    <source>
        <dbReference type="ARBA" id="ARBA00006964"/>
    </source>
</evidence>
<sequence>MQLRKITKFLFEKFPLEFKEEWDPCGWNVKFNLSEKFTGVVIAIDLTNEVLNKAIQTNSNLILTHHPFKFEETWETENIKAPYKTAILEKLKQHRINVLSFHTNYDNDKEGTSHQIAKHLGFWENRKQYEANYPCVLDVEISFNALVNIIKNVFGFKSMRTNLPIDSNKKIKKLAILSGSGYIAEVNKLTQDGYDLIITSDPKWSDWINYKEINAPILEIPHLDEQVFVDDLFTVLKQKFPTENINYVKLNEPYRNV</sequence>
<keyword evidence="3" id="KW-0479">Metal-binding</keyword>
<dbReference type="InterPro" id="IPR036069">
    <property type="entry name" value="DUF34/NIF3_sf"/>
</dbReference>
<keyword evidence="5" id="KW-1185">Reference proteome</keyword>
<proteinExistence type="inferred from homology"/>
<comment type="similarity">
    <text evidence="1">Belongs to the GTP cyclohydrolase I type 2/NIF3 family.</text>
</comment>
<dbReference type="Gene3D" id="3.40.1390.30">
    <property type="entry name" value="NIF3 (NGG1p interacting factor 3)-like"/>
    <property type="match status" value="2"/>
</dbReference>
<dbReference type="RefSeq" id="WP_338822952.1">
    <property type="nucleotide sequence ID" value="NZ_CP148067.1"/>
</dbReference>
<dbReference type="PANTHER" id="PTHR13799:SF14">
    <property type="entry name" value="GTP CYCLOHYDROLASE 1 TYPE 2 HOMOLOG"/>
    <property type="match status" value="1"/>
</dbReference>
<evidence type="ECO:0000256" key="2">
    <source>
        <dbReference type="ARBA" id="ARBA00022112"/>
    </source>
</evidence>
<dbReference type="Pfam" id="PF01784">
    <property type="entry name" value="DUF34_NIF3"/>
    <property type="match status" value="1"/>
</dbReference>
<evidence type="ECO:0000313" key="4">
    <source>
        <dbReference type="EMBL" id="WXL29338.1"/>
    </source>
</evidence>
<reference evidence="4" key="1">
    <citation type="submission" date="2024-03" db="EMBL/GenBank/DDBJ databases">
        <title>Complete genome sequence of Mycoplasma felifaucium Z921 isolated from the trachea of a cheetah.</title>
        <authorList>
            <person name="Spergser J."/>
        </authorList>
    </citation>
    <scope>NUCLEOTIDE SEQUENCE [LARGE SCALE GENOMIC DNA]</scope>
    <source>
        <strain evidence="4">Z921</strain>
    </source>
</reference>
<protein>
    <recommendedName>
        <fullName evidence="2">GTP cyclohydrolase 1 type 2 homolog</fullName>
    </recommendedName>
</protein>
<organism evidence="4 5">
    <name type="scientific">Mycoplasmopsis felifaucium</name>
    <dbReference type="NCBI Taxonomy" id="35768"/>
    <lineage>
        <taxon>Bacteria</taxon>
        <taxon>Bacillati</taxon>
        <taxon>Mycoplasmatota</taxon>
        <taxon>Mycoplasmoidales</taxon>
        <taxon>Metamycoplasmataceae</taxon>
        <taxon>Mycoplasmopsis</taxon>
    </lineage>
</organism>
<evidence type="ECO:0000313" key="5">
    <source>
        <dbReference type="Proteomes" id="UP001477443"/>
    </source>
</evidence>
<accession>A0ABZ2RQM9</accession>
<evidence type="ECO:0000256" key="3">
    <source>
        <dbReference type="ARBA" id="ARBA00022723"/>
    </source>
</evidence>
<gene>
    <name evidence="4" type="ORF">WG617_01655</name>
</gene>
<dbReference type="PANTHER" id="PTHR13799">
    <property type="entry name" value="NGG1 INTERACTING FACTOR 3"/>
    <property type="match status" value="1"/>
</dbReference>